<evidence type="ECO:0000259" key="6">
    <source>
        <dbReference type="Pfam" id="PF00294"/>
    </source>
</evidence>
<evidence type="ECO:0000313" key="7">
    <source>
        <dbReference type="EMBL" id="MFG6456970.1"/>
    </source>
</evidence>
<dbReference type="PANTHER" id="PTHR43085">
    <property type="entry name" value="HEXOKINASE FAMILY MEMBER"/>
    <property type="match status" value="1"/>
</dbReference>
<evidence type="ECO:0000256" key="2">
    <source>
        <dbReference type="ARBA" id="ARBA00022679"/>
    </source>
</evidence>
<dbReference type="Pfam" id="PF00294">
    <property type="entry name" value="PfkB"/>
    <property type="match status" value="1"/>
</dbReference>
<dbReference type="RefSeq" id="WP_394487788.1">
    <property type="nucleotide sequence ID" value="NZ_JBIGIA010000006.1"/>
</dbReference>
<dbReference type="SUPFAM" id="SSF53613">
    <property type="entry name" value="Ribokinase-like"/>
    <property type="match status" value="1"/>
</dbReference>
<evidence type="ECO:0000313" key="8">
    <source>
        <dbReference type="Proteomes" id="UP001606305"/>
    </source>
</evidence>
<evidence type="ECO:0000256" key="1">
    <source>
        <dbReference type="ARBA" id="ARBA00010688"/>
    </source>
</evidence>
<dbReference type="InterPro" id="IPR050306">
    <property type="entry name" value="PfkB_Carbo_kinase"/>
</dbReference>
<dbReference type="InterPro" id="IPR011611">
    <property type="entry name" value="PfkB_dom"/>
</dbReference>
<name>A0ABW7G4V7_9BURK</name>
<evidence type="ECO:0000256" key="3">
    <source>
        <dbReference type="ARBA" id="ARBA00022741"/>
    </source>
</evidence>
<evidence type="ECO:0000256" key="4">
    <source>
        <dbReference type="ARBA" id="ARBA00022777"/>
    </source>
</evidence>
<keyword evidence="4 7" id="KW-0418">Kinase</keyword>
<feature type="domain" description="Carbohydrate kinase PfkB" evidence="6">
    <location>
        <begin position="22"/>
        <end position="285"/>
    </location>
</feature>
<dbReference type="PANTHER" id="PTHR43085:SF1">
    <property type="entry name" value="PSEUDOURIDINE KINASE-RELATED"/>
    <property type="match status" value="1"/>
</dbReference>
<keyword evidence="2" id="KW-0808">Transferase</keyword>
<keyword evidence="3" id="KW-0547">Nucleotide-binding</keyword>
<dbReference type="InterPro" id="IPR029056">
    <property type="entry name" value="Ribokinase-like"/>
</dbReference>
<accession>A0ABW7G4V7</accession>
<dbReference type="GO" id="GO:0016301">
    <property type="term" value="F:kinase activity"/>
    <property type="evidence" value="ECO:0007669"/>
    <property type="project" value="UniProtKB-KW"/>
</dbReference>
<evidence type="ECO:0000256" key="5">
    <source>
        <dbReference type="ARBA" id="ARBA00022840"/>
    </source>
</evidence>
<comment type="similarity">
    <text evidence="1">Belongs to the carbohydrate kinase PfkB family.</text>
</comment>
<sequence length="307" mass="32333">MPPSPIAVLGEALVDEFHDGPVAGGAPFNVARMLATLGLPTMFISRIAADDANGRLVLGSARRYGLADHGLQRDPLRATGRVSVHEAAGGGHRFQIHADAAWDHLALEPARAAIDAAQPGLLYLGSLAQRHAVSRATIRALAKRFSGLRFLDLNLRPGVDNALCAAESLMLADWVKVNDEELARLTDWFEADGDEAAQVASLMDRFALQRLVLTRGAQGWRFYGPGGAALAEGAGEAQPRLVDTVGAGDAFTAVLLAGHGLGRDLPATLALANRVAAFICGQRGPLPTDAHALAPWRDALHALPPGR</sequence>
<gene>
    <name evidence="7" type="ORF">ACG00X_09010</name>
</gene>
<comment type="caution">
    <text evidence="7">The sequence shown here is derived from an EMBL/GenBank/DDBJ whole genome shotgun (WGS) entry which is preliminary data.</text>
</comment>
<keyword evidence="5" id="KW-0067">ATP-binding</keyword>
<keyword evidence="8" id="KW-1185">Reference proteome</keyword>
<protein>
    <submittedName>
        <fullName evidence="7">PfkB family carbohydrate kinase</fullName>
    </submittedName>
</protein>
<proteinExistence type="inferred from homology"/>
<reference evidence="7 8" key="1">
    <citation type="submission" date="2024-09" db="EMBL/GenBank/DDBJ databases">
        <title>Novel species of the genus Pelomonas and Roseateles isolated from streams.</title>
        <authorList>
            <person name="Lu H."/>
        </authorList>
    </citation>
    <scope>NUCLEOTIDE SEQUENCE [LARGE SCALE GENOMIC DNA]</scope>
    <source>
        <strain evidence="7 8">BYS96W</strain>
    </source>
</reference>
<dbReference type="Gene3D" id="3.40.1190.20">
    <property type="match status" value="1"/>
</dbReference>
<organism evidence="7 8">
    <name type="scientific">Pelomonas nitida</name>
    <dbReference type="NCBI Taxonomy" id="3299027"/>
    <lineage>
        <taxon>Bacteria</taxon>
        <taxon>Pseudomonadati</taxon>
        <taxon>Pseudomonadota</taxon>
        <taxon>Betaproteobacteria</taxon>
        <taxon>Burkholderiales</taxon>
        <taxon>Sphaerotilaceae</taxon>
        <taxon>Roseateles</taxon>
    </lineage>
</organism>
<dbReference type="Proteomes" id="UP001606305">
    <property type="component" value="Unassembled WGS sequence"/>
</dbReference>
<dbReference type="EMBL" id="JBIGIA010000006">
    <property type="protein sequence ID" value="MFG6456970.1"/>
    <property type="molecule type" value="Genomic_DNA"/>
</dbReference>